<dbReference type="EMBL" id="FUWH01000002">
    <property type="protein sequence ID" value="SJZ47672.1"/>
    <property type="molecule type" value="Genomic_DNA"/>
</dbReference>
<dbReference type="GO" id="GO:0016787">
    <property type="term" value="F:hydrolase activity"/>
    <property type="evidence" value="ECO:0007669"/>
    <property type="project" value="InterPro"/>
</dbReference>
<accession>A0A1T4KYZ4</accession>
<dbReference type="Gene3D" id="2.60.120.560">
    <property type="entry name" value="Exo-inulinase, domain 1"/>
    <property type="match status" value="1"/>
</dbReference>
<evidence type="ECO:0000259" key="2">
    <source>
        <dbReference type="Pfam" id="PF06439"/>
    </source>
</evidence>
<feature type="chain" id="PRO_5012956145" description="3-keto-alpha-glucoside-1,2-lyase/3-keto-2-hydroxy-glucal hydratase domain-containing protein" evidence="1">
    <location>
        <begin position="22"/>
        <end position="224"/>
    </location>
</feature>
<keyword evidence="4" id="KW-1185">Reference proteome</keyword>
<dbReference type="InterPro" id="IPR010496">
    <property type="entry name" value="AL/BT2_dom"/>
</dbReference>
<dbReference type="Proteomes" id="UP000190888">
    <property type="component" value="Unassembled WGS sequence"/>
</dbReference>
<protein>
    <recommendedName>
        <fullName evidence="2">3-keto-alpha-glucoside-1,2-lyase/3-keto-2-hydroxy-glucal hydratase domain-containing protein</fullName>
    </recommendedName>
</protein>
<organism evidence="3 4">
    <name type="scientific">Sediminibacterium ginsengisoli</name>
    <dbReference type="NCBI Taxonomy" id="413434"/>
    <lineage>
        <taxon>Bacteria</taxon>
        <taxon>Pseudomonadati</taxon>
        <taxon>Bacteroidota</taxon>
        <taxon>Chitinophagia</taxon>
        <taxon>Chitinophagales</taxon>
        <taxon>Chitinophagaceae</taxon>
        <taxon>Sediminibacterium</taxon>
    </lineage>
</organism>
<dbReference type="RefSeq" id="WP_139366975.1">
    <property type="nucleotide sequence ID" value="NZ_FUWH01000002.1"/>
</dbReference>
<feature type="signal peptide" evidence="1">
    <location>
        <begin position="1"/>
        <end position="21"/>
    </location>
</feature>
<dbReference type="STRING" id="413434.SAMN04488132_102204"/>
<evidence type="ECO:0000313" key="4">
    <source>
        <dbReference type="Proteomes" id="UP000190888"/>
    </source>
</evidence>
<evidence type="ECO:0000313" key="3">
    <source>
        <dbReference type="EMBL" id="SJZ47672.1"/>
    </source>
</evidence>
<keyword evidence="1" id="KW-0732">Signal</keyword>
<dbReference type="AlphaFoldDB" id="A0A1T4KYZ4"/>
<dbReference type="OrthoDB" id="659240at2"/>
<evidence type="ECO:0000256" key="1">
    <source>
        <dbReference type="SAM" id="SignalP"/>
    </source>
</evidence>
<name>A0A1T4KYZ4_9BACT</name>
<reference evidence="3 4" key="1">
    <citation type="submission" date="2017-02" db="EMBL/GenBank/DDBJ databases">
        <authorList>
            <person name="Peterson S.W."/>
        </authorList>
    </citation>
    <scope>NUCLEOTIDE SEQUENCE [LARGE SCALE GENOMIC DNA]</scope>
    <source>
        <strain evidence="3 4">DSM 22335</strain>
    </source>
</reference>
<proteinExistence type="predicted"/>
<feature type="domain" description="3-keto-alpha-glucoside-1,2-lyase/3-keto-2-hydroxy-glucal hydratase" evidence="2">
    <location>
        <begin position="24"/>
        <end position="222"/>
    </location>
</feature>
<gene>
    <name evidence="3" type="ORF">SAMN04488132_102204</name>
</gene>
<dbReference type="Pfam" id="PF06439">
    <property type="entry name" value="3keto-disac_hyd"/>
    <property type="match status" value="1"/>
</dbReference>
<sequence length="224" mass="25240">MKQFSLLCLSVLLLCGLNAQKKGEWTSLFDGKTLAGWRTYQHKPATSWLVSDGTLYCKGNTGAGITHADLITDAEFDSFELELEWKIAPAANSGILYRVTEEYPSSYESGPEYQLIDDEGYPGKLEAWQKTGANYAMNPPLEPAANKAGEWNQTRIIVKGNHVEHWLNNKKVAEYEFHSDAWKQQKMNGKWKNTAGYGMAAKGHIALQDHGGQAWFRNIRIRKL</sequence>